<proteinExistence type="predicted"/>
<gene>
    <name evidence="1" type="ORF">SAMN05421837_112235</name>
</gene>
<dbReference type="OrthoDB" id="3668614at2"/>
<evidence type="ECO:0008006" key="3">
    <source>
        <dbReference type="Google" id="ProtNLM"/>
    </source>
</evidence>
<dbReference type="STRING" id="218821.SAMN05421837_112235"/>
<accession>A0A1H5RFE9</accession>
<reference evidence="2" key="1">
    <citation type="submission" date="2016-10" db="EMBL/GenBank/DDBJ databases">
        <authorList>
            <person name="Varghese N."/>
            <person name="Submissions S."/>
        </authorList>
    </citation>
    <scope>NUCLEOTIDE SEQUENCE [LARGE SCALE GENOMIC DNA]</scope>
    <source>
        <strain evidence="2">DSM 44654</strain>
    </source>
</reference>
<keyword evidence="2" id="KW-1185">Reference proteome</keyword>
<dbReference type="AlphaFoldDB" id="A0A1H5RFE9"/>
<dbReference type="SUPFAM" id="SSF53335">
    <property type="entry name" value="S-adenosyl-L-methionine-dependent methyltransferases"/>
    <property type="match status" value="2"/>
</dbReference>
<protein>
    <recommendedName>
        <fullName evidence="3">Methyltransferase domain-containing protein</fullName>
    </recommendedName>
</protein>
<dbReference type="Proteomes" id="UP000198878">
    <property type="component" value="Unassembled WGS sequence"/>
</dbReference>
<name>A0A1H5RFE9_9PSEU</name>
<evidence type="ECO:0000313" key="2">
    <source>
        <dbReference type="Proteomes" id="UP000198878"/>
    </source>
</evidence>
<dbReference type="InterPro" id="IPR029063">
    <property type="entry name" value="SAM-dependent_MTases_sf"/>
</dbReference>
<dbReference type="RefSeq" id="WP_086676650.1">
    <property type="nucleotide sequence ID" value="NZ_FNUJ01000012.1"/>
</dbReference>
<dbReference type="Gene3D" id="3.40.50.150">
    <property type="entry name" value="Vaccinia Virus protein VP39"/>
    <property type="match status" value="1"/>
</dbReference>
<organism evidence="1 2">
    <name type="scientific">Amycolatopsis pretoriensis</name>
    <dbReference type="NCBI Taxonomy" id="218821"/>
    <lineage>
        <taxon>Bacteria</taxon>
        <taxon>Bacillati</taxon>
        <taxon>Actinomycetota</taxon>
        <taxon>Actinomycetes</taxon>
        <taxon>Pseudonocardiales</taxon>
        <taxon>Pseudonocardiaceae</taxon>
        <taxon>Amycolatopsis</taxon>
    </lineage>
</organism>
<dbReference type="EMBL" id="FNUJ01000012">
    <property type="protein sequence ID" value="SEF37122.1"/>
    <property type="molecule type" value="Genomic_DNA"/>
</dbReference>
<evidence type="ECO:0000313" key="1">
    <source>
        <dbReference type="EMBL" id="SEF37122.1"/>
    </source>
</evidence>
<sequence length="218" mass="24060">MTTLDAHEYRDTYYARQFVYGMGTEEILTMLRSVPAIDTWLDLGCGSESLLWACALRAGRLTAVDVDPDRLDLLRLNATSTEPRGAYETALQLGGRTPAEWNSLCALVSDVRVADCLDGAAGNLPRSELVTQFGLLGLCRDEQHFGERVTWMTDLVVPGGLVAGANWMSAVHPDRLGLHEELYRTAFADAGVELDNLLRISSSDTDYPEIWAYTGSRR</sequence>